<dbReference type="InterPro" id="IPR050076">
    <property type="entry name" value="ArchSynthase1/Queuine_TRR"/>
</dbReference>
<gene>
    <name evidence="3" type="ORF">EYM_03435</name>
</gene>
<dbReference type="GO" id="GO:0005737">
    <property type="term" value="C:cytoplasm"/>
    <property type="evidence" value="ECO:0007669"/>
    <property type="project" value="TreeGrafter"/>
</dbReference>
<dbReference type="AlphaFoldDB" id="A0A0U3F8T5"/>
<dbReference type="KEGG" id="iis:EYM_03435"/>
<dbReference type="Proteomes" id="UP000060778">
    <property type="component" value="Chromosome"/>
</dbReference>
<accession>A0A0U3F8T5</accession>
<dbReference type="GO" id="GO:0002099">
    <property type="term" value="P:tRNA wobble guanine modification"/>
    <property type="evidence" value="ECO:0007669"/>
    <property type="project" value="TreeGrafter"/>
</dbReference>
<dbReference type="EMBL" id="CP006867">
    <property type="protein sequence ID" value="ALU12408.1"/>
    <property type="molecule type" value="Genomic_DNA"/>
</dbReference>
<evidence type="ECO:0000313" key="3">
    <source>
        <dbReference type="EMBL" id="ALU12408.1"/>
    </source>
</evidence>
<name>A0A0U3F8T5_9CREN</name>
<dbReference type="STRING" id="940295.EYM_03435"/>
<evidence type="ECO:0000256" key="1">
    <source>
        <dbReference type="ARBA" id="ARBA00022694"/>
    </source>
</evidence>
<reference evidence="3 4" key="1">
    <citation type="submission" date="2013-11" db="EMBL/GenBank/DDBJ databases">
        <title>Comparative genomics of Ignicoccus.</title>
        <authorList>
            <person name="Podar M."/>
        </authorList>
    </citation>
    <scope>NUCLEOTIDE SEQUENCE [LARGE SCALE GENOMIC DNA]</scope>
    <source>
        <strain evidence="3 4">DSM 13165</strain>
    </source>
</reference>
<dbReference type="InterPro" id="IPR002616">
    <property type="entry name" value="tRNA_ribo_trans-like"/>
</dbReference>
<dbReference type="NCBIfam" id="TIGR00449">
    <property type="entry name" value="tgt_general"/>
    <property type="match status" value="1"/>
</dbReference>
<dbReference type="OrthoDB" id="6871at2157"/>
<protein>
    <recommendedName>
        <fullName evidence="2">tRNA-guanine(15) transglycosylase-like domain-containing protein</fullName>
    </recommendedName>
</protein>
<dbReference type="PANTHER" id="PTHR46499:SF1">
    <property type="entry name" value="QUEUINE TRNA-RIBOSYLTRANSFERASE"/>
    <property type="match status" value="1"/>
</dbReference>
<sequence>MQVDVRVEERDGLARAGYAYINGFKIEIPHLLVVVDSDPSKQLVPLDIIKNLGIKIIMTSSYIAKRKIGHVNLKQHLGWEYILYTDSGTYQAYSQGVRVDPLESVIYQLESNVDIVTPVDEFSLPTDSKEDALKKALISFNRWQEALDLARGKLVSAPIQGGLYKEVRSLVTKKYASEGAKLLAIGGIVPLLVNYEFNKLANIVMATTEYRPWGSLVHAFGVGHPLVFPFLVSMGVDLFDSAMYSLAAKDLRLLTRFGTLRVEEVSKLRDFPEECEICPTLSPRELQDLNRNELERFIATYNLNVAIKIVKEIRERILYGTFEKWALSLAHVHPKLIDGYVELYQEWRDHIALSKRAFKKTKIPSYPIFRAFEGPTNTNLLEELRLNIFESYNKDFKVPQGKLKVSDMKVSIGETIIGVLTPSGIEPCPYLLHELGIRVKSKNCGQYIRKKDVVEVPFQTSRSWTPVILECGDRYALGILQTNSKEFSLSRDEDVVITRSSRLVRDLSELPCTPDINQQ</sequence>
<keyword evidence="1" id="KW-0819">tRNA processing</keyword>
<dbReference type="Gene3D" id="3.20.20.105">
    <property type="entry name" value="Queuine tRNA-ribosyltransferase-like"/>
    <property type="match status" value="1"/>
</dbReference>
<dbReference type="Pfam" id="PF01702">
    <property type="entry name" value="TGT"/>
    <property type="match status" value="1"/>
</dbReference>
<proteinExistence type="predicted"/>
<dbReference type="RefSeq" id="WP_075049666.1">
    <property type="nucleotide sequence ID" value="NZ_CP006867.1"/>
</dbReference>
<dbReference type="InterPro" id="IPR036511">
    <property type="entry name" value="TGT-like_sf"/>
</dbReference>
<organism evidence="3 4">
    <name type="scientific">Ignicoccus islandicus DSM 13165</name>
    <dbReference type="NCBI Taxonomy" id="940295"/>
    <lineage>
        <taxon>Archaea</taxon>
        <taxon>Thermoproteota</taxon>
        <taxon>Thermoprotei</taxon>
        <taxon>Desulfurococcales</taxon>
        <taxon>Desulfurococcaceae</taxon>
        <taxon>Ignicoccus</taxon>
    </lineage>
</organism>
<dbReference type="GeneID" id="30680080"/>
<evidence type="ECO:0000259" key="2">
    <source>
        <dbReference type="Pfam" id="PF01702"/>
    </source>
</evidence>
<dbReference type="PANTHER" id="PTHR46499">
    <property type="entry name" value="QUEUINE TRNA-RIBOSYLTRANSFERASE"/>
    <property type="match status" value="1"/>
</dbReference>
<dbReference type="SUPFAM" id="SSF51713">
    <property type="entry name" value="tRNA-guanine transglycosylase"/>
    <property type="match status" value="1"/>
</dbReference>
<evidence type="ECO:0000313" key="4">
    <source>
        <dbReference type="Proteomes" id="UP000060778"/>
    </source>
</evidence>
<feature type="domain" description="tRNA-guanine(15) transglycosylase-like" evidence="2">
    <location>
        <begin position="14"/>
        <end position="334"/>
    </location>
</feature>
<keyword evidence="4" id="KW-1185">Reference proteome</keyword>